<sequence>MIQTHNLSFQHAPTLETLRFPDLLLEREENLLILGKSGIGKTTLLHLLAGLLQPKTGTVNLDNIALHSLSAKKRDRFVGQHIGVVFQKNYAIRSLDVMQNLEARLFFAGLKSKRERLHDLLEQLNLAAHKNKKIHQLSEGQLQRLGIALAVVHQPQVILADEPTSSLDDENCEVVMQLLLEQAEQQNANLVVITHDARVKPLFQNQIIL</sequence>
<dbReference type="AlphaFoldDB" id="A0A1M5ZL13"/>
<dbReference type="SUPFAM" id="SSF52540">
    <property type="entry name" value="P-loop containing nucleoside triphosphate hydrolases"/>
    <property type="match status" value="1"/>
</dbReference>
<keyword evidence="7" id="KW-1185">Reference proteome</keyword>
<reference evidence="5" key="1">
    <citation type="submission" date="2016-11" db="EMBL/GenBank/DDBJ databases">
        <authorList>
            <person name="Jaros S."/>
            <person name="Januszkiewicz K."/>
            <person name="Wedrychowicz H."/>
        </authorList>
    </citation>
    <scope>NUCLEOTIDE SEQUENCE [LARGE SCALE GENOMIC DNA]</scope>
    <source>
        <strain evidence="5">DSM 19859</strain>
    </source>
</reference>
<organism evidence="5 6">
    <name type="scientific">Leeuwenhoekiella palythoae</name>
    <dbReference type="NCBI Taxonomy" id="573501"/>
    <lineage>
        <taxon>Bacteria</taxon>
        <taxon>Pseudomonadati</taxon>
        <taxon>Bacteroidota</taxon>
        <taxon>Flavobacteriia</taxon>
        <taxon>Flavobacteriales</taxon>
        <taxon>Flavobacteriaceae</taxon>
        <taxon>Leeuwenhoekiella</taxon>
    </lineage>
</organism>
<dbReference type="GO" id="GO:0005524">
    <property type="term" value="F:ATP binding"/>
    <property type="evidence" value="ECO:0007669"/>
    <property type="project" value="UniProtKB-KW"/>
</dbReference>
<dbReference type="InterPro" id="IPR003593">
    <property type="entry name" value="AAA+_ATPase"/>
</dbReference>
<reference evidence="4 7" key="3">
    <citation type="submission" date="2018-07" db="EMBL/GenBank/DDBJ databases">
        <title>Leeuwenhoekiella genomics.</title>
        <authorList>
            <person name="Tahon G."/>
            <person name="Willems A."/>
        </authorList>
    </citation>
    <scope>NUCLEOTIDE SEQUENCE [LARGE SCALE GENOMIC DNA]</scope>
    <source>
        <strain evidence="4 7">LMG 24856</strain>
    </source>
</reference>
<dbReference type="STRING" id="573501.SAMN04487999_3215"/>
<dbReference type="InterPro" id="IPR015854">
    <property type="entry name" value="ABC_transpr_LolD-like"/>
</dbReference>
<name>A0A1M5ZL13_9FLAO</name>
<reference evidence="6" key="2">
    <citation type="submission" date="2016-11" db="EMBL/GenBank/DDBJ databases">
        <authorList>
            <person name="Varghese N."/>
            <person name="Submissions S."/>
        </authorList>
    </citation>
    <scope>NUCLEOTIDE SEQUENCE [LARGE SCALE GENOMIC DNA]</scope>
    <source>
        <strain evidence="6">DSM 19859</strain>
    </source>
</reference>
<dbReference type="PANTHER" id="PTHR24220:SF611">
    <property type="entry name" value="ATP-BINDING COMPONENT OF ABC TRANSPORTER-RELATED"/>
    <property type="match status" value="1"/>
</dbReference>
<evidence type="ECO:0000313" key="7">
    <source>
        <dbReference type="Proteomes" id="UP000290037"/>
    </source>
</evidence>
<evidence type="ECO:0000256" key="2">
    <source>
        <dbReference type="ARBA" id="ARBA00022840"/>
    </source>
</evidence>
<dbReference type="InterPro" id="IPR003439">
    <property type="entry name" value="ABC_transporter-like_ATP-bd"/>
</dbReference>
<dbReference type="GO" id="GO:0022857">
    <property type="term" value="F:transmembrane transporter activity"/>
    <property type="evidence" value="ECO:0007669"/>
    <property type="project" value="TreeGrafter"/>
</dbReference>
<keyword evidence="2 5" id="KW-0067">ATP-binding</keyword>
<feature type="domain" description="ABC transporter" evidence="3">
    <location>
        <begin position="2"/>
        <end position="207"/>
    </location>
</feature>
<proteinExistence type="predicted"/>
<dbReference type="Gene3D" id="3.40.50.300">
    <property type="entry name" value="P-loop containing nucleotide triphosphate hydrolases"/>
    <property type="match status" value="1"/>
</dbReference>
<accession>A0A1M5ZL13</accession>
<evidence type="ECO:0000313" key="4">
    <source>
        <dbReference type="EMBL" id="RXG26939.1"/>
    </source>
</evidence>
<evidence type="ECO:0000256" key="1">
    <source>
        <dbReference type="ARBA" id="ARBA00022741"/>
    </source>
</evidence>
<keyword evidence="1" id="KW-0547">Nucleotide-binding</keyword>
<dbReference type="Pfam" id="PF00005">
    <property type="entry name" value="ABC_tran"/>
    <property type="match status" value="1"/>
</dbReference>
<dbReference type="GO" id="GO:0016887">
    <property type="term" value="F:ATP hydrolysis activity"/>
    <property type="evidence" value="ECO:0007669"/>
    <property type="project" value="InterPro"/>
</dbReference>
<evidence type="ECO:0000259" key="3">
    <source>
        <dbReference type="PROSITE" id="PS50893"/>
    </source>
</evidence>
<dbReference type="Proteomes" id="UP000290037">
    <property type="component" value="Unassembled WGS sequence"/>
</dbReference>
<dbReference type="EMBL" id="QOVN01000010">
    <property type="protein sequence ID" value="RXG26939.1"/>
    <property type="molecule type" value="Genomic_DNA"/>
</dbReference>
<evidence type="ECO:0000313" key="5">
    <source>
        <dbReference type="EMBL" id="SHI24886.1"/>
    </source>
</evidence>
<dbReference type="PANTHER" id="PTHR24220">
    <property type="entry name" value="IMPORT ATP-BINDING PROTEIN"/>
    <property type="match status" value="1"/>
</dbReference>
<dbReference type="RefSeq" id="WP_072984801.1">
    <property type="nucleotide sequence ID" value="NZ_FQXT01000006.1"/>
</dbReference>
<dbReference type="SMART" id="SM00382">
    <property type="entry name" value="AAA"/>
    <property type="match status" value="1"/>
</dbReference>
<dbReference type="OrthoDB" id="1414429at2"/>
<dbReference type="PROSITE" id="PS50893">
    <property type="entry name" value="ABC_TRANSPORTER_2"/>
    <property type="match status" value="1"/>
</dbReference>
<evidence type="ECO:0000313" key="6">
    <source>
        <dbReference type="Proteomes" id="UP000184240"/>
    </source>
</evidence>
<dbReference type="GO" id="GO:0005886">
    <property type="term" value="C:plasma membrane"/>
    <property type="evidence" value="ECO:0007669"/>
    <property type="project" value="TreeGrafter"/>
</dbReference>
<gene>
    <name evidence="4" type="ORF">DSM01_3257</name>
    <name evidence="5" type="ORF">SAMN04487999_3215</name>
</gene>
<protein>
    <submittedName>
        <fullName evidence="4 5">ABC transport system ATP-binding protein</fullName>
    </submittedName>
</protein>
<dbReference type="Proteomes" id="UP000184240">
    <property type="component" value="Unassembled WGS sequence"/>
</dbReference>
<dbReference type="InterPro" id="IPR027417">
    <property type="entry name" value="P-loop_NTPase"/>
</dbReference>
<dbReference type="EMBL" id="FQXT01000006">
    <property type="protein sequence ID" value="SHI24886.1"/>
    <property type="molecule type" value="Genomic_DNA"/>
</dbReference>